<sequence length="239" mass="27469">MYVLVLYVVQSLDFFMRSLMETNERWLLSKGQRLGEICVDFGESLSDCMLWFQFAGLRFYSKCVLLAVGFVARRTKFELKGDDMVYARLNKYDEEITPSPVDEDLPGMGQYYCPHYENMDTEVFVSKLVFLLLFWLLVGFMIRLKFLKTRKKVSAGIISPYKAQVYEIQQKVKQYVSVSDSHFSVSIISVDGFQGSEEDIIILCTVRSNGSGKVGFLSNRQRANVALTRAKYVSCRVGY</sequence>
<evidence type="ECO:0000259" key="2">
    <source>
        <dbReference type="Pfam" id="PF13087"/>
    </source>
</evidence>
<feature type="domain" description="DNA2/NAM7 helicase-like C-terminal" evidence="2">
    <location>
        <begin position="151"/>
        <end position="238"/>
    </location>
</feature>
<keyword evidence="1" id="KW-0812">Transmembrane</keyword>
<gene>
    <name evidence="3" type="ORF">V8G54_022568</name>
</gene>
<dbReference type="InterPro" id="IPR045055">
    <property type="entry name" value="DNA2/NAM7-like"/>
</dbReference>
<dbReference type="Pfam" id="PF13087">
    <property type="entry name" value="AAA_12"/>
    <property type="match status" value="1"/>
</dbReference>
<dbReference type="InterPro" id="IPR047187">
    <property type="entry name" value="SF1_C_Upf1"/>
</dbReference>
<reference evidence="3 4" key="1">
    <citation type="journal article" date="2023" name="Life. Sci Alliance">
        <title>Evolutionary insights into 3D genome organization and epigenetic landscape of Vigna mungo.</title>
        <authorList>
            <person name="Junaid A."/>
            <person name="Singh B."/>
            <person name="Bhatia S."/>
        </authorList>
    </citation>
    <scope>NUCLEOTIDE SEQUENCE [LARGE SCALE GENOMIC DNA]</scope>
    <source>
        <strain evidence="3">Urdbean</strain>
    </source>
</reference>
<name>A0AAQ3N3E8_VIGMU</name>
<evidence type="ECO:0000256" key="1">
    <source>
        <dbReference type="SAM" id="Phobius"/>
    </source>
</evidence>
<dbReference type="SUPFAM" id="SSF52540">
    <property type="entry name" value="P-loop containing nucleoside triphosphate hydrolases"/>
    <property type="match status" value="1"/>
</dbReference>
<organism evidence="3 4">
    <name type="scientific">Vigna mungo</name>
    <name type="common">Black gram</name>
    <name type="synonym">Phaseolus mungo</name>
    <dbReference type="NCBI Taxonomy" id="3915"/>
    <lineage>
        <taxon>Eukaryota</taxon>
        <taxon>Viridiplantae</taxon>
        <taxon>Streptophyta</taxon>
        <taxon>Embryophyta</taxon>
        <taxon>Tracheophyta</taxon>
        <taxon>Spermatophyta</taxon>
        <taxon>Magnoliopsida</taxon>
        <taxon>eudicotyledons</taxon>
        <taxon>Gunneridae</taxon>
        <taxon>Pentapetalae</taxon>
        <taxon>rosids</taxon>
        <taxon>fabids</taxon>
        <taxon>Fabales</taxon>
        <taxon>Fabaceae</taxon>
        <taxon>Papilionoideae</taxon>
        <taxon>50 kb inversion clade</taxon>
        <taxon>NPAAA clade</taxon>
        <taxon>indigoferoid/millettioid clade</taxon>
        <taxon>Phaseoleae</taxon>
        <taxon>Vigna</taxon>
    </lineage>
</organism>
<dbReference type="EMBL" id="CP144694">
    <property type="protein sequence ID" value="WVZ01762.1"/>
    <property type="molecule type" value="Genomic_DNA"/>
</dbReference>
<feature type="transmembrane region" description="Helical" evidence="1">
    <location>
        <begin position="124"/>
        <end position="142"/>
    </location>
</feature>
<accession>A0AAQ3N3E8</accession>
<dbReference type="PANTHER" id="PTHR10887:SF522">
    <property type="entry name" value="P-LOOP CONTAINING NUCLEOSIDE TRIPHOSPHATE HYDROLASES SUPERFAMILY PROTEIN"/>
    <property type="match status" value="1"/>
</dbReference>
<keyword evidence="1" id="KW-1133">Transmembrane helix</keyword>
<proteinExistence type="predicted"/>
<keyword evidence="4" id="KW-1185">Reference proteome</keyword>
<keyword evidence="1" id="KW-0472">Membrane</keyword>
<dbReference type="CDD" id="cd18808">
    <property type="entry name" value="SF1_C_Upf1"/>
    <property type="match status" value="1"/>
</dbReference>
<dbReference type="InterPro" id="IPR027417">
    <property type="entry name" value="P-loop_NTPase"/>
</dbReference>
<protein>
    <recommendedName>
        <fullName evidence="2">DNA2/NAM7 helicase-like C-terminal domain-containing protein</fullName>
    </recommendedName>
</protein>
<dbReference type="Proteomes" id="UP001374535">
    <property type="component" value="Chromosome 7"/>
</dbReference>
<dbReference type="Gene3D" id="3.40.50.300">
    <property type="entry name" value="P-loop containing nucleotide triphosphate hydrolases"/>
    <property type="match status" value="1"/>
</dbReference>
<dbReference type="InterPro" id="IPR041679">
    <property type="entry name" value="DNA2/NAM7-like_C"/>
</dbReference>
<dbReference type="PANTHER" id="PTHR10887">
    <property type="entry name" value="DNA2/NAM7 HELICASE FAMILY"/>
    <property type="match status" value="1"/>
</dbReference>
<evidence type="ECO:0000313" key="3">
    <source>
        <dbReference type="EMBL" id="WVZ01762.1"/>
    </source>
</evidence>
<evidence type="ECO:0000313" key="4">
    <source>
        <dbReference type="Proteomes" id="UP001374535"/>
    </source>
</evidence>
<dbReference type="AlphaFoldDB" id="A0AAQ3N3E8"/>